<organism evidence="5 6">
    <name type="scientific">Pseudonocardia bannensis</name>
    <dbReference type="NCBI Taxonomy" id="630973"/>
    <lineage>
        <taxon>Bacteria</taxon>
        <taxon>Bacillati</taxon>
        <taxon>Actinomycetota</taxon>
        <taxon>Actinomycetes</taxon>
        <taxon>Pseudonocardiales</taxon>
        <taxon>Pseudonocardiaceae</taxon>
        <taxon>Pseudonocardia</taxon>
    </lineage>
</organism>
<dbReference type="Pfam" id="PF07729">
    <property type="entry name" value="FCD"/>
    <property type="match status" value="1"/>
</dbReference>
<dbReference type="SMART" id="SM00345">
    <property type="entry name" value="HTH_GNTR"/>
    <property type="match status" value="1"/>
</dbReference>
<dbReference type="CDD" id="cd07377">
    <property type="entry name" value="WHTH_GntR"/>
    <property type="match status" value="1"/>
</dbReference>
<protein>
    <submittedName>
        <fullName evidence="5">GntR family transcriptional regulator</fullName>
    </submittedName>
</protein>
<dbReference type="SUPFAM" id="SSF46785">
    <property type="entry name" value="Winged helix' DNA-binding domain"/>
    <property type="match status" value="1"/>
</dbReference>
<dbReference type="Gene3D" id="1.10.10.10">
    <property type="entry name" value="Winged helix-like DNA-binding domain superfamily/Winged helix DNA-binding domain"/>
    <property type="match status" value="1"/>
</dbReference>
<dbReference type="InterPro" id="IPR036388">
    <property type="entry name" value="WH-like_DNA-bd_sf"/>
</dbReference>
<dbReference type="GO" id="GO:0003700">
    <property type="term" value="F:DNA-binding transcription factor activity"/>
    <property type="evidence" value="ECO:0007669"/>
    <property type="project" value="InterPro"/>
</dbReference>
<gene>
    <name evidence="5" type="ORF">HF519_04000</name>
</gene>
<dbReference type="RefSeq" id="WP_169410249.1">
    <property type="nucleotide sequence ID" value="NZ_JAAXKZ010000008.1"/>
</dbReference>
<dbReference type="SUPFAM" id="SSF48008">
    <property type="entry name" value="GntR ligand-binding domain-like"/>
    <property type="match status" value="1"/>
</dbReference>
<evidence type="ECO:0000256" key="3">
    <source>
        <dbReference type="ARBA" id="ARBA00023163"/>
    </source>
</evidence>
<comment type="caution">
    <text evidence="5">The sequence shown here is derived from an EMBL/GenBank/DDBJ whole genome shotgun (WGS) entry which is preliminary data.</text>
</comment>
<name>A0A848DDP1_9PSEU</name>
<dbReference type="Pfam" id="PF00392">
    <property type="entry name" value="GntR"/>
    <property type="match status" value="1"/>
</dbReference>
<dbReference type="Proteomes" id="UP000586918">
    <property type="component" value="Unassembled WGS sequence"/>
</dbReference>
<dbReference type="InterPro" id="IPR011711">
    <property type="entry name" value="GntR_C"/>
</dbReference>
<evidence type="ECO:0000313" key="5">
    <source>
        <dbReference type="EMBL" id="NMH90758.1"/>
    </source>
</evidence>
<keyword evidence="6" id="KW-1185">Reference proteome</keyword>
<evidence type="ECO:0000259" key="4">
    <source>
        <dbReference type="PROSITE" id="PS50949"/>
    </source>
</evidence>
<dbReference type="PANTHER" id="PTHR43537:SF24">
    <property type="entry name" value="GLUCONATE OPERON TRANSCRIPTIONAL REPRESSOR"/>
    <property type="match status" value="1"/>
</dbReference>
<evidence type="ECO:0000256" key="1">
    <source>
        <dbReference type="ARBA" id="ARBA00023015"/>
    </source>
</evidence>
<dbReference type="InterPro" id="IPR036390">
    <property type="entry name" value="WH_DNA-bd_sf"/>
</dbReference>
<dbReference type="GO" id="GO:0003677">
    <property type="term" value="F:DNA binding"/>
    <property type="evidence" value="ECO:0007669"/>
    <property type="project" value="UniProtKB-KW"/>
</dbReference>
<keyword evidence="2" id="KW-0238">DNA-binding</keyword>
<keyword evidence="3" id="KW-0804">Transcription</keyword>
<dbReference type="AlphaFoldDB" id="A0A848DDP1"/>
<accession>A0A848DDP1</accession>
<dbReference type="EMBL" id="JAAXKZ010000008">
    <property type="protein sequence ID" value="NMH90758.1"/>
    <property type="molecule type" value="Genomic_DNA"/>
</dbReference>
<evidence type="ECO:0000256" key="2">
    <source>
        <dbReference type="ARBA" id="ARBA00023125"/>
    </source>
</evidence>
<proteinExistence type="predicted"/>
<evidence type="ECO:0000313" key="6">
    <source>
        <dbReference type="Proteomes" id="UP000586918"/>
    </source>
</evidence>
<dbReference type="Gene3D" id="1.20.120.530">
    <property type="entry name" value="GntR ligand-binding domain-like"/>
    <property type="match status" value="1"/>
</dbReference>
<dbReference type="PROSITE" id="PS50949">
    <property type="entry name" value="HTH_GNTR"/>
    <property type="match status" value="1"/>
</dbReference>
<reference evidence="5 6" key="1">
    <citation type="submission" date="2020-04" db="EMBL/GenBank/DDBJ databases">
        <authorList>
            <person name="Klaysubun C."/>
            <person name="Duangmal K."/>
            <person name="Lipun K."/>
        </authorList>
    </citation>
    <scope>NUCLEOTIDE SEQUENCE [LARGE SCALE GENOMIC DNA]</scope>
    <source>
        <strain evidence="5 6">DSM 45300</strain>
    </source>
</reference>
<dbReference type="InterPro" id="IPR008920">
    <property type="entry name" value="TF_FadR/GntR_C"/>
</dbReference>
<dbReference type="PRINTS" id="PR00035">
    <property type="entry name" value="HTHGNTR"/>
</dbReference>
<feature type="domain" description="HTH gntR-type" evidence="4">
    <location>
        <begin position="2"/>
        <end position="69"/>
    </location>
</feature>
<dbReference type="PANTHER" id="PTHR43537">
    <property type="entry name" value="TRANSCRIPTIONAL REGULATOR, GNTR FAMILY"/>
    <property type="match status" value="1"/>
</dbReference>
<dbReference type="InterPro" id="IPR000524">
    <property type="entry name" value="Tscrpt_reg_HTH_GntR"/>
</dbReference>
<dbReference type="SMART" id="SM00895">
    <property type="entry name" value="FCD"/>
    <property type="match status" value="1"/>
</dbReference>
<keyword evidence="1" id="KW-0805">Transcription regulation</keyword>
<sequence>MARAAAVAYKAMQDGIAAGLYPAGTWLREEDVALSTGVSRTPVREALRRLQAEGFVEIQPNRGAMVVGWGAEDLDDIYDLRVMLEGYAARRAARCGALDAAEFARLDALCTEMERLLDEEGEQHCRRLTQLNLTFHAAVHRAAGNRQLLLNILPVLIQGPLVRETFHHYTREELARSFAQHRDILEALIAGDGDWAESTMRAHIRAARVTLRRTDLRRDPTADAAAGSGSAGDP</sequence>